<evidence type="ECO:0008006" key="3">
    <source>
        <dbReference type="Google" id="ProtNLM"/>
    </source>
</evidence>
<organism evidence="2">
    <name type="scientific">Akkermansia muciniphila</name>
    <dbReference type="NCBI Taxonomy" id="239935"/>
    <lineage>
        <taxon>Bacteria</taxon>
        <taxon>Pseudomonadati</taxon>
        <taxon>Verrucomicrobiota</taxon>
        <taxon>Verrucomicrobiia</taxon>
        <taxon>Verrucomicrobiales</taxon>
        <taxon>Akkermansiaceae</taxon>
        <taxon>Akkermansia</taxon>
    </lineage>
</organism>
<sequence>MFARVFNKYSLSFLSLAAVSAGLLSCGGSGDSGEGTCLPSGSRLNMVVPITDQVNPDNASSLIIQLDGNDTDLPLAKIQGAAAGTSIPATTHMVYRRTTAEKASLVGNFVIAQGQVTLPGPIVVIFYGSVQVNMDITFNTSSKYETAEGTCTGNVSFVSGIQDGEGAIVAGNPWAGTDGTVFYYPTGN</sequence>
<protein>
    <recommendedName>
        <fullName evidence="3">Lipoprotein</fullName>
    </recommendedName>
</protein>
<reference evidence="2" key="1">
    <citation type="submission" date="2019-11" db="EMBL/GenBank/DDBJ databases">
        <authorList>
            <person name="Feng L."/>
        </authorList>
    </citation>
    <scope>NUCLEOTIDE SEQUENCE</scope>
    <source>
        <strain evidence="2">AMuciniphilaLFYP55</strain>
    </source>
</reference>
<feature type="chain" id="PRO_5026729155" description="Lipoprotein" evidence="1">
    <location>
        <begin position="18"/>
        <end position="188"/>
    </location>
</feature>
<evidence type="ECO:0000256" key="1">
    <source>
        <dbReference type="SAM" id="SignalP"/>
    </source>
</evidence>
<keyword evidence="1" id="KW-0732">Signal</keyword>
<accession>A0A6N2QYP7</accession>
<dbReference type="EMBL" id="CACRSS010000001">
    <property type="protein sequence ID" value="VYS73722.1"/>
    <property type="molecule type" value="Genomic_DNA"/>
</dbReference>
<name>A0A6N2QYP7_9BACT</name>
<feature type="signal peptide" evidence="1">
    <location>
        <begin position="1"/>
        <end position="17"/>
    </location>
</feature>
<dbReference type="OrthoDB" id="9931923at2"/>
<dbReference type="PROSITE" id="PS51257">
    <property type="entry name" value="PROKAR_LIPOPROTEIN"/>
    <property type="match status" value="1"/>
</dbReference>
<evidence type="ECO:0000313" key="2">
    <source>
        <dbReference type="EMBL" id="VYS73722.1"/>
    </source>
</evidence>
<gene>
    <name evidence="2" type="ORF">AMLFYP55_00095</name>
</gene>
<dbReference type="AlphaFoldDB" id="A0A6N2QYP7"/>
<dbReference type="RefSeq" id="WP_022397738.1">
    <property type="nucleotide sequence ID" value="NZ_CACRSS010000001.1"/>
</dbReference>
<proteinExistence type="predicted"/>